<accession>A0A927N1C0</accession>
<organism evidence="1 2">
    <name type="scientific">Actinopolymorpha pittospori</name>
    <dbReference type="NCBI Taxonomy" id="648752"/>
    <lineage>
        <taxon>Bacteria</taxon>
        <taxon>Bacillati</taxon>
        <taxon>Actinomycetota</taxon>
        <taxon>Actinomycetes</taxon>
        <taxon>Propionibacteriales</taxon>
        <taxon>Actinopolymorphaceae</taxon>
        <taxon>Actinopolymorpha</taxon>
    </lineage>
</organism>
<gene>
    <name evidence="1" type="ORF">HEB94_005336</name>
</gene>
<dbReference type="InterPro" id="IPR027417">
    <property type="entry name" value="P-loop_NTPase"/>
</dbReference>
<name>A0A927N1C0_9ACTN</name>
<keyword evidence="2" id="KW-1185">Reference proteome</keyword>
<dbReference type="Proteomes" id="UP000638648">
    <property type="component" value="Unassembled WGS sequence"/>
</dbReference>
<evidence type="ECO:0000313" key="1">
    <source>
        <dbReference type="EMBL" id="MBE1608488.1"/>
    </source>
</evidence>
<evidence type="ECO:0000313" key="2">
    <source>
        <dbReference type="Proteomes" id="UP000638648"/>
    </source>
</evidence>
<dbReference type="RefSeq" id="WP_192752257.1">
    <property type="nucleotide sequence ID" value="NZ_BAABJL010000097.1"/>
</dbReference>
<dbReference type="EMBL" id="JADBEM010000001">
    <property type="protein sequence ID" value="MBE1608488.1"/>
    <property type="molecule type" value="Genomic_DNA"/>
</dbReference>
<protein>
    <submittedName>
        <fullName evidence="1">Uncharacterized protein</fullName>
    </submittedName>
</protein>
<comment type="caution">
    <text evidence="1">The sequence shown here is derived from an EMBL/GenBank/DDBJ whole genome shotgun (WGS) entry which is preliminary data.</text>
</comment>
<dbReference type="SUPFAM" id="SSF52540">
    <property type="entry name" value="P-loop containing nucleoside triphosphate hydrolases"/>
    <property type="match status" value="1"/>
</dbReference>
<dbReference type="AlphaFoldDB" id="A0A927N1C0"/>
<dbReference type="Gene3D" id="3.40.50.300">
    <property type="entry name" value="P-loop containing nucleotide triphosphate hydrolases"/>
    <property type="match status" value="1"/>
</dbReference>
<sequence>MIIWLNGTGGVGKTTTANELVKLVPASRIFDAEWVGGMLMRVTDLPRLGDFQHWPPWRHLVVETATQLLNYVGGILVATQPVFVEEYWTEIRSRLEKAGVQVHHVVLHADHDTLVKRIEGDTEENTAFPDSRQWRLDHLAALEGALPWLDQAGDVIDTTHVDAAEVARLIADKYRLL</sequence>
<reference evidence="1" key="1">
    <citation type="submission" date="2020-10" db="EMBL/GenBank/DDBJ databases">
        <title>Sequencing the genomes of 1000 actinobacteria strains.</title>
        <authorList>
            <person name="Klenk H.-P."/>
        </authorList>
    </citation>
    <scope>NUCLEOTIDE SEQUENCE</scope>
    <source>
        <strain evidence="1">DSM 45354</strain>
    </source>
</reference>
<proteinExistence type="predicted"/>
<dbReference type="Pfam" id="PF13671">
    <property type="entry name" value="AAA_33"/>
    <property type="match status" value="1"/>
</dbReference>